<sequence length="99" mass="11345">MPTIISLSCSSESTFNIECSISSTELCNSCCRRPTASKSIVNTLFVHRINANQRDEFYFCHLQSYFFERCLEGIYSVVQIKSSNLLISPIKLGSYYFFD</sequence>
<protein>
    <submittedName>
        <fullName evidence="1">AsIV-cont00015-ORF2</fullName>
    </submittedName>
</protein>
<evidence type="ECO:0000313" key="1">
    <source>
        <dbReference type="EMBL" id="AGQ20131.1"/>
    </source>
</evidence>
<dbReference type="EMBL" id="KC752221">
    <property type="protein sequence ID" value="AGQ20131.1"/>
    <property type="molecule type" value="Genomic_DNA"/>
</dbReference>
<proteinExistence type="predicted"/>
<reference evidence="1" key="1">
    <citation type="journal article" date="2013" name="J. Gen. Virol.">
        <title>Ultrastructural and genomic characterization of a second banchine polydnavirus confirms the existence of shared features within this ichnovirus lineage.</title>
        <authorList>
            <person name="Djoumad A."/>
            <person name="Stoltz D."/>
            <person name="Beliveau C."/>
            <person name="Boyle B."/>
            <person name="Kuhn L."/>
            <person name="Cusson M."/>
        </authorList>
    </citation>
    <scope>NUCLEOTIDE SEQUENCE</scope>
</reference>
<accession>S5DMG7</accession>
<name>S5DMG7_9VIRU</name>
<organism evidence="1">
    <name type="scientific">Apophua simplicipes ichnovirus</name>
    <dbReference type="NCBI Taxonomy" id="1329648"/>
    <lineage>
        <taxon>Viruses</taxon>
        <taxon>Viruses incertae sedis</taxon>
        <taxon>Polydnaviriformidae</taxon>
        <taxon>Ichnoviriform</taxon>
    </lineage>
</organism>